<dbReference type="InterPro" id="IPR038795">
    <property type="entry name" value="MED8_plant"/>
</dbReference>
<reference evidence="2" key="1">
    <citation type="submission" date="2015-07" db="EMBL/GenBank/DDBJ databases">
        <title>Transcriptome Assembly of Anthurium amnicola.</title>
        <authorList>
            <person name="Suzuki J."/>
        </authorList>
    </citation>
    <scope>NUCLEOTIDE SEQUENCE</scope>
</reference>
<feature type="compositionally biased region" description="Polar residues" evidence="1">
    <location>
        <begin position="257"/>
        <end position="282"/>
    </location>
</feature>
<accession>A0A1D1XFU0</accession>
<gene>
    <name evidence="2" type="primary">med8_5</name>
    <name evidence="2" type="ORF">g.84213</name>
</gene>
<proteinExistence type="predicted"/>
<dbReference type="GO" id="GO:0016592">
    <property type="term" value="C:mediator complex"/>
    <property type="evidence" value="ECO:0007669"/>
    <property type="project" value="InterPro"/>
</dbReference>
<organism evidence="2">
    <name type="scientific">Anthurium amnicola</name>
    <dbReference type="NCBI Taxonomy" id="1678845"/>
    <lineage>
        <taxon>Eukaryota</taxon>
        <taxon>Viridiplantae</taxon>
        <taxon>Streptophyta</taxon>
        <taxon>Embryophyta</taxon>
        <taxon>Tracheophyta</taxon>
        <taxon>Spermatophyta</taxon>
        <taxon>Magnoliopsida</taxon>
        <taxon>Liliopsida</taxon>
        <taxon>Araceae</taxon>
        <taxon>Pothoideae</taxon>
        <taxon>Potheae</taxon>
        <taxon>Anthurium</taxon>
    </lineage>
</organism>
<sequence length="623" mass="67956">MEVIGGVAVPGQNLQQQQQFQQQAPAQAPPPVKVERLNPALQQQLNLESVKTRAVGLFKAISRILEEFDAIARANAVPKWQDVLGQFSMVNMELFSIVEDIKKVSKAFVVYPKNVNAENATILPVMLSSKLLPEMEAEDNSKREQLLHGMQNLPIPMQIEKLKARIDMIGAACETAEKVISDARKSYGLGTRQGPTLIPTLDKAQAAKIQEQENLLRAAVNFGEGLRIPGDQRRPPSSLPMHLASVLPSSDGAHSLGDTSGVYQKNTPSSFTPGNVNTQGSIMQVPGTHGRSVPSPGVTPFDNASTPPLPHANSPRSSSNIMNTPSPQQQTQQQQRQKMMLPQNQPQLLAQQQLRQSSVSSVLGQNTMPQIHDLLQGQTQQKIQPVHGQHQMQYPQSLAQQIQNRQLQHNIAQNQMSQGSQLRSHLGQFAASANNTLFSSAQTSQNSQMMSNIPSQSLLPRMQYALSGGLPQRNIPSQILNDQMFNMGTSNPASMVGIQQHATQSGFGNITGNAQNLQTGLNPQNLQTTINAQNLQPSMNTQSLQSGMNAQSLQPGVNTQNLQAGLNAQNLQSVMNSQNLQSVMNTQSLHPGMNTQNLQSGMVTLQNSAQNPSYQQQRQQSQQ</sequence>
<dbReference type="PANTHER" id="PTHR35552:SF1">
    <property type="entry name" value="MEDIATOR OF RNA POLYMERASE II TRANSCRIPTION SUBUNIT 8"/>
    <property type="match status" value="1"/>
</dbReference>
<evidence type="ECO:0000313" key="2">
    <source>
        <dbReference type="EMBL" id="JAT41267.1"/>
    </source>
</evidence>
<feature type="compositionally biased region" description="Polar residues" evidence="1">
    <location>
        <begin position="314"/>
        <end position="327"/>
    </location>
</feature>
<name>A0A1D1XFU0_9ARAE</name>
<dbReference type="PANTHER" id="PTHR35552">
    <property type="entry name" value="MEDIATOR OF RNA POLYMERASE II TRANSCRIPTION SUBUNIT 8"/>
    <property type="match status" value="1"/>
</dbReference>
<feature type="region of interest" description="Disordered" evidence="1">
    <location>
        <begin position="227"/>
        <end position="341"/>
    </location>
</feature>
<dbReference type="EMBL" id="GDJX01026669">
    <property type="protein sequence ID" value="JAT41267.1"/>
    <property type="molecule type" value="Transcribed_RNA"/>
</dbReference>
<protein>
    <submittedName>
        <fullName evidence="2">Putative mediator of RNA polymerase II transcription subunit 8</fullName>
    </submittedName>
</protein>
<evidence type="ECO:0000256" key="1">
    <source>
        <dbReference type="SAM" id="MobiDB-lite"/>
    </source>
</evidence>
<feature type="compositionally biased region" description="Low complexity" evidence="1">
    <location>
        <begin position="328"/>
        <end position="341"/>
    </location>
</feature>
<dbReference type="AlphaFoldDB" id="A0A1D1XFU0"/>